<sequence length="67" mass="6939">MSELVQIAPGVVFSSDVLGIAWARKYQPGGGNAARNGNMQSADRPGPPAQENEQDARASASGQLSLL</sequence>
<dbReference type="AlphaFoldDB" id="B1FD44"/>
<gene>
    <name evidence="2" type="ORF">BamIOP4010DRAFT_1953</name>
</gene>
<dbReference type="PATRIC" id="fig|396596.7.peg.5931"/>
<protein>
    <submittedName>
        <fullName evidence="2">Uncharacterized protein</fullName>
    </submittedName>
</protein>
<accession>B1FD44</accession>
<name>B1FD44_9BURK</name>
<dbReference type="Proteomes" id="UP000005463">
    <property type="component" value="Unassembled WGS sequence"/>
</dbReference>
<evidence type="ECO:0000256" key="1">
    <source>
        <dbReference type="SAM" id="MobiDB-lite"/>
    </source>
</evidence>
<evidence type="ECO:0000313" key="3">
    <source>
        <dbReference type="Proteomes" id="UP000005463"/>
    </source>
</evidence>
<proteinExistence type="predicted"/>
<dbReference type="EMBL" id="ABLC01000034">
    <property type="protein sequence ID" value="EDT04571.1"/>
    <property type="molecule type" value="Genomic_DNA"/>
</dbReference>
<feature type="region of interest" description="Disordered" evidence="1">
    <location>
        <begin position="29"/>
        <end position="67"/>
    </location>
</feature>
<evidence type="ECO:0000313" key="2">
    <source>
        <dbReference type="EMBL" id="EDT04571.1"/>
    </source>
</evidence>
<organism evidence="2 3">
    <name type="scientific">Burkholderia ambifaria IOP40-10</name>
    <dbReference type="NCBI Taxonomy" id="396596"/>
    <lineage>
        <taxon>Bacteria</taxon>
        <taxon>Pseudomonadati</taxon>
        <taxon>Pseudomonadota</taxon>
        <taxon>Betaproteobacteria</taxon>
        <taxon>Burkholderiales</taxon>
        <taxon>Burkholderiaceae</taxon>
        <taxon>Burkholderia</taxon>
        <taxon>Burkholderia cepacia complex</taxon>
    </lineage>
</organism>
<comment type="caution">
    <text evidence="2">The sequence shown here is derived from an EMBL/GenBank/DDBJ whole genome shotgun (WGS) entry which is preliminary data.</text>
</comment>
<reference evidence="2 3" key="1">
    <citation type="submission" date="2008-03" db="EMBL/GenBank/DDBJ databases">
        <title>Sequencing of the draft genome and assembly of Burkholderia ambifaria IOP40-10.</title>
        <authorList>
            <consortium name="US DOE Joint Genome Institute (JGI-PGF)"/>
            <person name="Copeland A."/>
            <person name="Lucas S."/>
            <person name="Lapidus A."/>
            <person name="Glavina del Rio T."/>
            <person name="Dalin E."/>
            <person name="Tice H."/>
            <person name="Bruce D."/>
            <person name="Goodwin L."/>
            <person name="Pitluck S."/>
            <person name="Larimer F."/>
            <person name="Land M.L."/>
            <person name="Hauser L."/>
            <person name="Tiedje J."/>
            <person name="Richardson P."/>
        </authorList>
    </citation>
    <scope>NUCLEOTIDE SEQUENCE [LARGE SCALE GENOMIC DNA]</scope>
    <source>
        <strain evidence="2 3">IOP40-10</strain>
    </source>
</reference>